<keyword evidence="1" id="KW-0812">Transmembrane</keyword>
<feature type="transmembrane region" description="Helical" evidence="1">
    <location>
        <begin position="12"/>
        <end position="34"/>
    </location>
</feature>
<dbReference type="AlphaFoldDB" id="A0A6C0DSL8"/>
<accession>A0A6C0DSL8</accession>
<dbReference type="EMBL" id="MN739673">
    <property type="protein sequence ID" value="QHT19976.1"/>
    <property type="molecule type" value="Genomic_DNA"/>
</dbReference>
<evidence type="ECO:0000313" key="2">
    <source>
        <dbReference type="EMBL" id="QHT19976.1"/>
    </source>
</evidence>
<reference evidence="2" key="1">
    <citation type="journal article" date="2020" name="Nature">
        <title>Giant virus diversity and host interactions through global metagenomics.</title>
        <authorList>
            <person name="Schulz F."/>
            <person name="Roux S."/>
            <person name="Paez-Espino D."/>
            <person name="Jungbluth S."/>
            <person name="Walsh D.A."/>
            <person name="Denef V.J."/>
            <person name="McMahon K.D."/>
            <person name="Konstantinidis K.T."/>
            <person name="Eloe-Fadrosh E.A."/>
            <person name="Kyrpides N.C."/>
            <person name="Woyke T."/>
        </authorList>
    </citation>
    <scope>NUCLEOTIDE SEQUENCE</scope>
    <source>
        <strain evidence="2">GVMAG-M-3300023174-5</strain>
    </source>
</reference>
<name>A0A6C0DSL8_9ZZZZ</name>
<sequence length="142" mass="15918">MDIQDKSFALKVGFFVGLLLLLILLFSINGWTYANQPPVELKKVVVIENMSTDQEQDKEIASLTDPSKGFCETYRGKSHELEGECNKLTSERCNTTDCCVFTSNSKCSAGGISGPTYKTDEKGNMISIDYYYYKNKCFGKCK</sequence>
<proteinExistence type="predicted"/>
<evidence type="ECO:0000256" key="1">
    <source>
        <dbReference type="SAM" id="Phobius"/>
    </source>
</evidence>
<keyword evidence="1" id="KW-0472">Membrane</keyword>
<keyword evidence="1" id="KW-1133">Transmembrane helix</keyword>
<organism evidence="2">
    <name type="scientific">viral metagenome</name>
    <dbReference type="NCBI Taxonomy" id="1070528"/>
    <lineage>
        <taxon>unclassified sequences</taxon>
        <taxon>metagenomes</taxon>
        <taxon>organismal metagenomes</taxon>
    </lineage>
</organism>
<protein>
    <submittedName>
        <fullName evidence="2">Uncharacterized protein</fullName>
    </submittedName>
</protein>